<feature type="chain" id="PRO_5047044418" evidence="2">
    <location>
        <begin position="26"/>
        <end position="176"/>
    </location>
</feature>
<feature type="signal peptide" evidence="2">
    <location>
        <begin position="1"/>
        <end position="25"/>
    </location>
</feature>
<proteinExistence type="predicted"/>
<gene>
    <name evidence="3" type="ORF">GCM10023323_58700</name>
</gene>
<accession>A0ABP9TA07</accession>
<keyword evidence="3" id="KW-0449">Lipoprotein</keyword>
<feature type="region of interest" description="Disordered" evidence="1">
    <location>
        <begin position="117"/>
        <end position="139"/>
    </location>
</feature>
<dbReference type="Proteomes" id="UP001499878">
    <property type="component" value="Unassembled WGS sequence"/>
</dbReference>
<keyword evidence="4" id="KW-1185">Reference proteome</keyword>
<feature type="compositionally biased region" description="Basic and acidic residues" evidence="1">
    <location>
        <begin position="117"/>
        <end position="128"/>
    </location>
</feature>
<protein>
    <submittedName>
        <fullName evidence="3">Lipoprotein</fullName>
    </submittedName>
</protein>
<reference evidence="4" key="1">
    <citation type="journal article" date="2019" name="Int. J. Syst. Evol. Microbiol.">
        <title>The Global Catalogue of Microorganisms (GCM) 10K type strain sequencing project: providing services to taxonomists for standard genome sequencing and annotation.</title>
        <authorList>
            <consortium name="The Broad Institute Genomics Platform"/>
            <consortium name="The Broad Institute Genome Sequencing Center for Infectious Disease"/>
            <person name="Wu L."/>
            <person name="Ma J."/>
        </authorList>
    </citation>
    <scope>NUCLEOTIDE SEQUENCE [LARGE SCALE GENOMIC DNA]</scope>
    <source>
        <strain evidence="4">JCM 18306</strain>
    </source>
</reference>
<evidence type="ECO:0000313" key="3">
    <source>
        <dbReference type="EMBL" id="GAA5214286.1"/>
    </source>
</evidence>
<keyword evidence="2" id="KW-0732">Signal</keyword>
<dbReference type="RefSeq" id="WP_345635581.1">
    <property type="nucleotide sequence ID" value="NZ_BAABJR010000017.1"/>
</dbReference>
<name>A0ABP9TA07_9ACTN</name>
<evidence type="ECO:0000256" key="2">
    <source>
        <dbReference type="SAM" id="SignalP"/>
    </source>
</evidence>
<dbReference type="EMBL" id="BAABJR010000017">
    <property type="protein sequence ID" value="GAA5214286.1"/>
    <property type="molecule type" value="Genomic_DNA"/>
</dbReference>
<comment type="caution">
    <text evidence="3">The sequence shown here is derived from an EMBL/GenBank/DDBJ whole genome shotgun (WGS) entry which is preliminary data.</text>
</comment>
<evidence type="ECO:0000256" key="1">
    <source>
        <dbReference type="SAM" id="MobiDB-lite"/>
    </source>
</evidence>
<dbReference type="PROSITE" id="PS51257">
    <property type="entry name" value="PROKAR_LIPOPROTEIN"/>
    <property type="match status" value="1"/>
</dbReference>
<evidence type="ECO:0000313" key="4">
    <source>
        <dbReference type="Proteomes" id="UP001499878"/>
    </source>
</evidence>
<organism evidence="3 4">
    <name type="scientific">Streptomyces thinghirensis</name>
    <dbReference type="NCBI Taxonomy" id="551547"/>
    <lineage>
        <taxon>Bacteria</taxon>
        <taxon>Bacillati</taxon>
        <taxon>Actinomycetota</taxon>
        <taxon>Actinomycetes</taxon>
        <taxon>Kitasatosporales</taxon>
        <taxon>Streptomycetaceae</taxon>
        <taxon>Streptomyces</taxon>
    </lineage>
</organism>
<sequence length="176" mass="17412">MRAIPAASVALLGVAALSACVPAGAAVGGSSSTFGFTVHPATVAPGGEVTLGVGRGADGCRGRVTVSSAVFDTVTIPRHESSATAQVDRDARRGAVYQVTFACAKTTGTVNLTIAGHHSDHPTHEPRHPSKGVHAGEGGSVAGLDVQEIGLGALLIAGSVGAAYHLSRRRSAGDGA</sequence>